<dbReference type="NCBIfam" id="TIGR00651">
    <property type="entry name" value="pta"/>
    <property type="match status" value="1"/>
</dbReference>
<dbReference type="NCBIfam" id="NF007233">
    <property type="entry name" value="PRK09653.1"/>
    <property type="match status" value="1"/>
</dbReference>
<dbReference type="AlphaFoldDB" id="A0A844G0C6"/>
<name>A0A844G0C6_9BACT</name>
<dbReference type="InterPro" id="IPR004614">
    <property type="entry name" value="P_AcTrfase"/>
</dbReference>
<dbReference type="PIRSF" id="PIRSF000428">
    <property type="entry name" value="P_Ac_trans"/>
    <property type="match status" value="1"/>
</dbReference>
<dbReference type="InterPro" id="IPR050500">
    <property type="entry name" value="Phos_Acetyltrans/Butyryltrans"/>
</dbReference>
<evidence type="ECO:0000259" key="9">
    <source>
        <dbReference type="Pfam" id="PF01515"/>
    </source>
</evidence>
<comment type="caution">
    <text evidence="10">The sequence shown here is derived from an EMBL/GenBank/DDBJ whole genome shotgun (WGS) entry which is preliminary data.</text>
</comment>
<keyword evidence="6 10" id="KW-0808">Transferase</keyword>
<evidence type="ECO:0000256" key="7">
    <source>
        <dbReference type="ARBA" id="ARBA00023315"/>
    </source>
</evidence>
<dbReference type="InterPro" id="IPR042113">
    <property type="entry name" value="P_AcTrfase_dom1"/>
</dbReference>
<evidence type="ECO:0000256" key="8">
    <source>
        <dbReference type="ARBA" id="ARBA00031108"/>
    </source>
</evidence>
<dbReference type="EC" id="2.3.1.8" evidence="4"/>
<evidence type="ECO:0000256" key="2">
    <source>
        <dbReference type="ARBA" id="ARBA00004989"/>
    </source>
</evidence>
<dbReference type="Proteomes" id="UP000435649">
    <property type="component" value="Unassembled WGS sequence"/>
</dbReference>
<feature type="domain" description="Phosphate acetyl/butaryl transferase" evidence="9">
    <location>
        <begin position="3"/>
        <end position="331"/>
    </location>
</feature>
<dbReference type="InterPro" id="IPR042112">
    <property type="entry name" value="P_AcTrfase_dom2"/>
</dbReference>
<proteinExistence type="inferred from homology"/>
<keyword evidence="11" id="KW-1185">Reference proteome</keyword>
<accession>A0A844G0C6</accession>
<dbReference type="GO" id="GO:0008959">
    <property type="term" value="F:phosphate acetyltransferase activity"/>
    <property type="evidence" value="ECO:0007669"/>
    <property type="project" value="UniProtKB-EC"/>
</dbReference>
<dbReference type="InterPro" id="IPR012147">
    <property type="entry name" value="P_Ac_Bu_trans"/>
</dbReference>
<evidence type="ECO:0000256" key="3">
    <source>
        <dbReference type="ARBA" id="ARBA00005656"/>
    </source>
</evidence>
<gene>
    <name evidence="10" type="primary">pta</name>
    <name evidence="10" type="ORF">FYJ85_04990</name>
</gene>
<evidence type="ECO:0000256" key="4">
    <source>
        <dbReference type="ARBA" id="ARBA00012707"/>
    </source>
</evidence>
<dbReference type="PANTHER" id="PTHR43356">
    <property type="entry name" value="PHOSPHATE ACETYLTRANSFERASE"/>
    <property type="match status" value="1"/>
</dbReference>
<comment type="similarity">
    <text evidence="3">Belongs to the phosphate acetyltransferase and butyryltransferase family.</text>
</comment>
<sequence>MSILTTLIERARKNPKVIVLPEGQDPRVVAAANKAVEEKVVAKAVVLGSEAEIAEACAKAGIAARNFETIDYLNSGLFNDFAAEFCKMREKKGMTPEKAAATMKSRIYFGAMMCRRGLADGLVAGSIASTADMLRAAFHCIGTAPGIKIASSCFVMDLKSPTPSGDDVLLFADCGVNPNPNAQELVDIALATSATYRSLLGGQPKVAFLSFSTRGSADHEILNKVKEAAALMKEKIEAEKLDIVADGELQADAALVPGVAAAKAPGSPLAGGANILIFPDLNAGNIGYKLVQRLAKADAYGPILQGLAKPLNDLSRGCVSEDIFGQIVITVCQAK</sequence>
<keyword evidence="7 10" id="KW-0012">Acyltransferase</keyword>
<dbReference type="PANTHER" id="PTHR43356:SF3">
    <property type="entry name" value="PHOSPHATE ACETYLTRANSFERASE"/>
    <property type="match status" value="1"/>
</dbReference>
<dbReference type="Gene3D" id="3.40.50.10950">
    <property type="match status" value="1"/>
</dbReference>
<protein>
    <recommendedName>
        <fullName evidence="5">Phosphate acetyltransferase</fullName>
        <ecNumber evidence="4">2.3.1.8</ecNumber>
    </recommendedName>
    <alternativeName>
        <fullName evidence="8">Phosphotransacetylase</fullName>
    </alternativeName>
</protein>
<evidence type="ECO:0000256" key="5">
    <source>
        <dbReference type="ARBA" id="ARBA00021528"/>
    </source>
</evidence>
<comment type="pathway">
    <text evidence="2">Metabolic intermediate biosynthesis; acetyl-CoA biosynthesis; acetyl-CoA from acetate: step 2/2.</text>
</comment>
<evidence type="ECO:0000256" key="6">
    <source>
        <dbReference type="ARBA" id="ARBA00022679"/>
    </source>
</evidence>
<evidence type="ECO:0000313" key="10">
    <source>
        <dbReference type="EMBL" id="MST96402.1"/>
    </source>
</evidence>
<comment type="catalytic activity">
    <reaction evidence="1">
        <text>acetyl-CoA + phosphate = acetyl phosphate + CoA</text>
        <dbReference type="Rhea" id="RHEA:19521"/>
        <dbReference type="ChEBI" id="CHEBI:22191"/>
        <dbReference type="ChEBI" id="CHEBI:43474"/>
        <dbReference type="ChEBI" id="CHEBI:57287"/>
        <dbReference type="ChEBI" id="CHEBI:57288"/>
        <dbReference type="EC" id="2.3.1.8"/>
    </reaction>
</comment>
<dbReference type="InterPro" id="IPR002505">
    <property type="entry name" value="PTA_PTB"/>
</dbReference>
<reference evidence="10 11" key="1">
    <citation type="submission" date="2019-08" db="EMBL/GenBank/DDBJ databases">
        <title>In-depth cultivation of the pig gut microbiome towards novel bacterial diversity and tailored functional studies.</title>
        <authorList>
            <person name="Wylensek D."/>
            <person name="Hitch T.C.A."/>
            <person name="Clavel T."/>
        </authorList>
    </citation>
    <scope>NUCLEOTIDE SEQUENCE [LARGE SCALE GENOMIC DNA]</scope>
    <source>
        <strain evidence="10 11">BBE-744-WT-12</strain>
    </source>
</reference>
<dbReference type="RefSeq" id="WP_106053811.1">
    <property type="nucleotide sequence ID" value="NZ_CALXOB010000023.1"/>
</dbReference>
<dbReference type="EMBL" id="VUNS01000003">
    <property type="protein sequence ID" value="MST96402.1"/>
    <property type="molecule type" value="Genomic_DNA"/>
</dbReference>
<organism evidence="10 11">
    <name type="scientific">Victivallis lenta</name>
    <dbReference type="NCBI Taxonomy" id="2606640"/>
    <lineage>
        <taxon>Bacteria</taxon>
        <taxon>Pseudomonadati</taxon>
        <taxon>Lentisphaerota</taxon>
        <taxon>Lentisphaeria</taxon>
        <taxon>Victivallales</taxon>
        <taxon>Victivallaceae</taxon>
        <taxon>Victivallis</taxon>
    </lineage>
</organism>
<evidence type="ECO:0000256" key="1">
    <source>
        <dbReference type="ARBA" id="ARBA00000705"/>
    </source>
</evidence>
<dbReference type="Gene3D" id="3.40.50.10750">
    <property type="entry name" value="Isocitrate/Isopropylmalate dehydrogenase-like"/>
    <property type="match status" value="1"/>
</dbReference>
<dbReference type="Pfam" id="PF01515">
    <property type="entry name" value="PTA_PTB"/>
    <property type="match status" value="1"/>
</dbReference>
<evidence type="ECO:0000313" key="11">
    <source>
        <dbReference type="Proteomes" id="UP000435649"/>
    </source>
</evidence>
<dbReference type="SUPFAM" id="SSF53659">
    <property type="entry name" value="Isocitrate/Isopropylmalate dehydrogenase-like"/>
    <property type="match status" value="1"/>
</dbReference>